<organism evidence="2 3">
    <name type="scientific">Pseudoxanthomonas mexicana</name>
    <dbReference type="NCBI Taxonomy" id="128785"/>
    <lineage>
        <taxon>Bacteria</taxon>
        <taxon>Pseudomonadati</taxon>
        <taxon>Pseudomonadota</taxon>
        <taxon>Gammaproteobacteria</taxon>
        <taxon>Lysobacterales</taxon>
        <taxon>Lysobacteraceae</taxon>
        <taxon>Pseudoxanthomonas</taxon>
    </lineage>
</organism>
<protein>
    <submittedName>
        <fullName evidence="2">Uncharacterized protein</fullName>
    </submittedName>
</protein>
<dbReference type="GeneID" id="81471793"/>
<dbReference type="EMBL" id="CP060731">
    <property type="protein sequence ID" value="QNN76756.1"/>
    <property type="molecule type" value="Genomic_DNA"/>
</dbReference>
<proteinExistence type="predicted"/>
<evidence type="ECO:0000313" key="2">
    <source>
        <dbReference type="EMBL" id="QNN76756.1"/>
    </source>
</evidence>
<name>A0A7G9T9I1_PSEMX</name>
<gene>
    <name evidence="2" type="ORF">IAE60_12475</name>
</gene>
<evidence type="ECO:0000313" key="3">
    <source>
        <dbReference type="Proteomes" id="UP000515838"/>
    </source>
</evidence>
<keyword evidence="1" id="KW-0732">Signal</keyword>
<dbReference type="RefSeq" id="WP_162109341.1">
    <property type="nucleotide sequence ID" value="NZ_CP060731.1"/>
</dbReference>
<sequence length="167" mass="17752">MDARRHPALRLALLLAVLLVPSGARGQGGELGTEWQPVDPARLAQMRGGFQMPSGMMLSFGIERVVFLNGELTARIAVQIPDVARITPEQAQALADFNRGMVVQIGEGNRFDPAQVAGGLVIQNTLDDQDIRTLTRIEVGVDTLGAYQSLNANGALTDALIRAPGGP</sequence>
<feature type="signal peptide" evidence="1">
    <location>
        <begin position="1"/>
        <end position="26"/>
    </location>
</feature>
<accession>A0A7G9T9I1</accession>
<feature type="chain" id="PRO_5028812083" evidence="1">
    <location>
        <begin position="27"/>
        <end position="167"/>
    </location>
</feature>
<evidence type="ECO:0000256" key="1">
    <source>
        <dbReference type="SAM" id="SignalP"/>
    </source>
</evidence>
<reference evidence="2 3" key="1">
    <citation type="submission" date="2020-08" db="EMBL/GenBank/DDBJ databases">
        <title>Streptomycin Non-resistant strain, P. mexicana.</title>
        <authorList>
            <person name="Ganesh-Kumar S."/>
            <person name="Zhe T."/>
            <person name="Yu Z."/>
            <person name="Min Y."/>
        </authorList>
    </citation>
    <scope>NUCLEOTIDE SEQUENCE [LARGE SCALE GENOMIC DNA]</scope>
    <source>
        <strain evidence="2 3">GTZY2</strain>
    </source>
</reference>
<dbReference type="OrthoDB" id="5956306at2"/>
<dbReference type="Proteomes" id="UP000515838">
    <property type="component" value="Chromosome"/>
</dbReference>
<dbReference type="AlphaFoldDB" id="A0A7G9T9I1"/>